<comment type="caution">
    <text evidence="5">The sequence shown here is derived from an EMBL/GenBank/DDBJ whole genome shotgun (WGS) entry which is preliminary data.</text>
</comment>
<dbReference type="InterPro" id="IPR001173">
    <property type="entry name" value="Glyco_trans_2-like"/>
</dbReference>
<evidence type="ECO:0000256" key="1">
    <source>
        <dbReference type="ARBA" id="ARBA00006739"/>
    </source>
</evidence>
<dbReference type="SUPFAM" id="SSF53448">
    <property type="entry name" value="Nucleotide-diphospho-sugar transferases"/>
    <property type="match status" value="1"/>
</dbReference>
<keyword evidence="6" id="KW-1185">Reference proteome</keyword>
<keyword evidence="3 5" id="KW-0808">Transferase</keyword>
<evidence type="ECO:0000256" key="2">
    <source>
        <dbReference type="ARBA" id="ARBA00022676"/>
    </source>
</evidence>
<proteinExistence type="inferred from homology"/>
<dbReference type="EMBL" id="JBHTLI010000001">
    <property type="protein sequence ID" value="MFD1095237.1"/>
    <property type="molecule type" value="Genomic_DNA"/>
</dbReference>
<organism evidence="5 6">
    <name type="scientific">Salegentibacter chungangensis</name>
    <dbReference type="NCBI Taxonomy" id="1335724"/>
    <lineage>
        <taxon>Bacteria</taxon>
        <taxon>Pseudomonadati</taxon>
        <taxon>Bacteroidota</taxon>
        <taxon>Flavobacteriia</taxon>
        <taxon>Flavobacteriales</taxon>
        <taxon>Flavobacteriaceae</taxon>
        <taxon>Salegentibacter</taxon>
    </lineage>
</organism>
<dbReference type="EC" id="2.4.-.-" evidence="5"/>
<dbReference type="RefSeq" id="WP_380743813.1">
    <property type="nucleotide sequence ID" value="NZ_JBHTLI010000001.1"/>
</dbReference>
<evidence type="ECO:0000313" key="5">
    <source>
        <dbReference type="EMBL" id="MFD1095237.1"/>
    </source>
</evidence>
<dbReference type="Pfam" id="PF00535">
    <property type="entry name" value="Glycos_transf_2"/>
    <property type="match status" value="1"/>
</dbReference>
<dbReference type="PANTHER" id="PTHR43179:SF12">
    <property type="entry name" value="GALACTOFURANOSYLTRANSFERASE GLFT2"/>
    <property type="match status" value="1"/>
</dbReference>
<feature type="domain" description="Glycosyltransferase 2-like" evidence="4">
    <location>
        <begin position="5"/>
        <end position="121"/>
    </location>
</feature>
<dbReference type="Gene3D" id="3.90.550.10">
    <property type="entry name" value="Spore Coat Polysaccharide Biosynthesis Protein SpsA, Chain A"/>
    <property type="match status" value="1"/>
</dbReference>
<reference evidence="6" key="1">
    <citation type="journal article" date="2019" name="Int. J. Syst. Evol. Microbiol.">
        <title>The Global Catalogue of Microorganisms (GCM) 10K type strain sequencing project: providing services to taxonomists for standard genome sequencing and annotation.</title>
        <authorList>
            <consortium name="The Broad Institute Genomics Platform"/>
            <consortium name="The Broad Institute Genome Sequencing Center for Infectious Disease"/>
            <person name="Wu L."/>
            <person name="Ma J."/>
        </authorList>
    </citation>
    <scope>NUCLEOTIDE SEQUENCE [LARGE SCALE GENOMIC DNA]</scope>
    <source>
        <strain evidence="6">CCUG 64793</strain>
    </source>
</reference>
<dbReference type="InterPro" id="IPR029044">
    <property type="entry name" value="Nucleotide-diphossugar_trans"/>
</dbReference>
<comment type="similarity">
    <text evidence="1">Belongs to the glycosyltransferase 2 family.</text>
</comment>
<dbReference type="GO" id="GO:0016757">
    <property type="term" value="F:glycosyltransferase activity"/>
    <property type="evidence" value="ECO:0007669"/>
    <property type="project" value="UniProtKB-KW"/>
</dbReference>
<evidence type="ECO:0000313" key="6">
    <source>
        <dbReference type="Proteomes" id="UP001597131"/>
    </source>
</evidence>
<dbReference type="PANTHER" id="PTHR43179">
    <property type="entry name" value="RHAMNOSYLTRANSFERASE WBBL"/>
    <property type="match status" value="1"/>
</dbReference>
<evidence type="ECO:0000259" key="4">
    <source>
        <dbReference type="Pfam" id="PF00535"/>
    </source>
</evidence>
<accession>A0ABW3NS70</accession>
<evidence type="ECO:0000256" key="3">
    <source>
        <dbReference type="ARBA" id="ARBA00022679"/>
    </source>
</evidence>
<name>A0ABW3NS70_9FLAO</name>
<keyword evidence="2 5" id="KW-0328">Glycosyltransferase</keyword>
<protein>
    <submittedName>
        <fullName evidence="5">Glycosyltransferase family 2 protein</fullName>
        <ecNumber evidence="5">2.4.-.-</ecNumber>
    </submittedName>
</protein>
<dbReference type="Proteomes" id="UP001597131">
    <property type="component" value="Unassembled WGS sequence"/>
</dbReference>
<gene>
    <name evidence="5" type="ORF">ACFQ3Q_05705</name>
</gene>
<sequence>MKEFSLIITTHNRLGNLKFTLDSLSKTLTQGIKLLICDDGSSDGTWEWLKLNCQDVELYRNPVKKGLIFSRNLLMNKVTTPYVISLDDDANFLTNEPLKKIKDYFELNPRCGVVAFRIFWGEHSPQVLIADEKPELVKSFVGCGNAWRTEAWREIPDYPAWYEFYGEENYASFQLLKKDWEVYYLPSVLVQHRVDNKARKKDKDYYLRARKALRADWYNYIIFYPKCKGFRLFLYSVKTQFVKAFESGEVRIITNLFIALGSIIENAGKLKSNRNGLTYCEYQKWKKLSDTKIYWKPQSAQSSTKNY</sequence>